<evidence type="ECO:0000313" key="16">
    <source>
        <dbReference type="EMBL" id="SNS05603.1"/>
    </source>
</evidence>
<organism evidence="16 17">
    <name type="scientific">Pontibacter ummariensis</name>
    <dbReference type="NCBI Taxonomy" id="1610492"/>
    <lineage>
        <taxon>Bacteria</taxon>
        <taxon>Pseudomonadati</taxon>
        <taxon>Bacteroidota</taxon>
        <taxon>Cytophagia</taxon>
        <taxon>Cytophagales</taxon>
        <taxon>Hymenobacteraceae</taxon>
        <taxon>Pontibacter</taxon>
    </lineage>
</organism>
<comment type="catalytic activity">
    <reaction evidence="10">
        <text>apo-[aryl-carrier protein] + CoA = holo-[aryl-carrier protein] + adenosine 3',5'-bisphosphate + H(+)</text>
        <dbReference type="Rhea" id="RHEA:48404"/>
        <dbReference type="Rhea" id="RHEA-COMP:15903"/>
        <dbReference type="Rhea" id="RHEA-COMP:17557"/>
        <dbReference type="ChEBI" id="CHEBI:15378"/>
        <dbReference type="ChEBI" id="CHEBI:29999"/>
        <dbReference type="ChEBI" id="CHEBI:57287"/>
        <dbReference type="ChEBI" id="CHEBI:58343"/>
        <dbReference type="ChEBI" id="CHEBI:64479"/>
    </reaction>
</comment>
<evidence type="ECO:0000256" key="12">
    <source>
        <dbReference type="PIRSR" id="PIRSR603542-1"/>
    </source>
</evidence>
<keyword evidence="7" id="KW-0259">Enterobactin biosynthesis</keyword>
<feature type="binding site" evidence="12">
    <location>
        <position position="49"/>
    </location>
    <ligand>
        <name>CoA</name>
        <dbReference type="ChEBI" id="CHEBI:57287"/>
    </ligand>
</feature>
<evidence type="ECO:0000256" key="13">
    <source>
        <dbReference type="PIRSR" id="PIRSR603542-2"/>
    </source>
</evidence>
<reference evidence="17" key="1">
    <citation type="submission" date="2017-06" db="EMBL/GenBank/DDBJ databases">
        <authorList>
            <person name="Varghese N."/>
            <person name="Submissions S."/>
        </authorList>
    </citation>
    <scope>NUCLEOTIDE SEQUENCE [LARGE SCALE GENOMIC DNA]</scope>
    <source>
        <strain evidence="17">NKM1</strain>
    </source>
</reference>
<comment type="function">
    <text evidence="1">Involved in the biosynthesis of the siderophore enterobactin (enterochelin), which is a macrocyclic trimeric lactone of N-(2,3-dihydroxybenzoyl)-serine. The serine trilactone serves as a scaffolding for the three catechol functionalities that provide hexadentate coordination for the tightly ligated iron(2+) atoms. Plays an essential role in the assembly of the enterobactin by catalyzing the transfer of the 4'-phosphopantetheine (Ppant) moiety from coenzyme A to the apo-domains of both EntB (ArCP domain) and EntF (PCP domain) to yield their holo-forms which make them competent for the activation of 2,3-dihydroxybenzoate (DHB) and L-serine, respectively.</text>
</comment>
<dbReference type="AlphaFoldDB" id="A0A239BEX5"/>
<dbReference type="InterPro" id="IPR003542">
    <property type="entry name" value="Enbac_synth_compD-like"/>
</dbReference>
<dbReference type="PANTHER" id="PTHR38096:SF1">
    <property type="entry name" value="ENTEROBACTIN SYNTHASE COMPONENT D"/>
    <property type="match status" value="1"/>
</dbReference>
<dbReference type="GO" id="GO:0005886">
    <property type="term" value="C:plasma membrane"/>
    <property type="evidence" value="ECO:0007669"/>
    <property type="project" value="TreeGrafter"/>
</dbReference>
<dbReference type="Pfam" id="PF01648">
    <property type="entry name" value="ACPS"/>
    <property type="match status" value="1"/>
</dbReference>
<feature type="binding site" evidence="12">
    <location>
        <begin position="94"/>
        <end position="95"/>
    </location>
    <ligand>
        <name>CoA</name>
        <dbReference type="ChEBI" id="CHEBI:57287"/>
    </ligand>
</feature>
<evidence type="ECO:0000256" key="2">
    <source>
        <dbReference type="ARBA" id="ARBA00004993"/>
    </source>
</evidence>
<evidence type="ECO:0000256" key="7">
    <source>
        <dbReference type="ARBA" id="ARBA00023191"/>
    </source>
</evidence>
<feature type="binding site" evidence="12">
    <location>
        <position position="113"/>
    </location>
    <ligand>
        <name>CoA</name>
        <dbReference type="ChEBI" id="CHEBI:57287"/>
    </ligand>
</feature>
<name>A0A239BEX5_9BACT</name>
<comment type="cofactor">
    <cofactor evidence="13">
        <name>Mg(2+)</name>
        <dbReference type="ChEBI" id="CHEBI:18420"/>
    </cofactor>
</comment>
<feature type="binding site" evidence="12">
    <location>
        <position position="57"/>
    </location>
    <ligand>
        <name>CoA</name>
        <dbReference type="ChEBI" id="CHEBI:57287"/>
    </ligand>
</feature>
<evidence type="ECO:0000256" key="10">
    <source>
        <dbReference type="ARBA" id="ARBA00049176"/>
    </source>
</evidence>
<evidence type="ECO:0000256" key="1">
    <source>
        <dbReference type="ARBA" id="ARBA00003937"/>
    </source>
</evidence>
<feature type="binding site" evidence="13">
    <location>
        <position position="113"/>
    </location>
    <ligand>
        <name>Mg(2+)</name>
        <dbReference type="ChEBI" id="CHEBI:18420"/>
    </ligand>
</feature>
<dbReference type="GO" id="GO:0009239">
    <property type="term" value="P:enterobactin biosynthetic process"/>
    <property type="evidence" value="ECO:0007669"/>
    <property type="project" value="UniProtKB-KW"/>
</dbReference>
<dbReference type="OrthoDB" id="1190494at2"/>
<dbReference type="GO" id="GO:0009366">
    <property type="term" value="C:enterobactin synthetase complex"/>
    <property type="evidence" value="ECO:0007669"/>
    <property type="project" value="InterPro"/>
</dbReference>
<evidence type="ECO:0000256" key="4">
    <source>
        <dbReference type="ARBA" id="ARBA00011503"/>
    </source>
</evidence>
<keyword evidence="17" id="KW-1185">Reference proteome</keyword>
<feature type="domain" description="4'-phosphopantetheinyl transferase N-terminal" evidence="15">
    <location>
        <begin position="43"/>
        <end position="104"/>
    </location>
</feature>
<feature type="binding site" evidence="12">
    <location>
        <position position="156"/>
    </location>
    <ligand>
        <name>CoA</name>
        <dbReference type="ChEBI" id="CHEBI:57287"/>
    </ligand>
</feature>
<dbReference type="InterPro" id="IPR008278">
    <property type="entry name" value="4-PPantetheinyl_Trfase_dom"/>
</dbReference>
<evidence type="ECO:0000256" key="8">
    <source>
        <dbReference type="ARBA" id="ARBA00029894"/>
    </source>
</evidence>
<dbReference type="EMBL" id="FZOQ01000001">
    <property type="protein sequence ID" value="SNS05603.1"/>
    <property type="molecule type" value="Genomic_DNA"/>
</dbReference>
<dbReference type="Gene3D" id="3.90.470.20">
    <property type="entry name" value="4'-phosphopantetheinyl transferase domain"/>
    <property type="match status" value="1"/>
</dbReference>
<keyword evidence="13" id="KW-0460">Magnesium</keyword>
<dbReference type="InterPro" id="IPR041354">
    <property type="entry name" value="4PPT_N"/>
</dbReference>
<proteinExistence type="inferred from homology"/>
<dbReference type="InterPro" id="IPR037143">
    <property type="entry name" value="4-PPantetheinyl_Trfase_dom_sf"/>
</dbReference>
<evidence type="ECO:0000256" key="11">
    <source>
        <dbReference type="ARBA" id="ARBA00049191"/>
    </source>
</evidence>
<feature type="binding site" evidence="13">
    <location>
        <position position="114"/>
    </location>
    <ligand>
        <name>Mg(2+)</name>
        <dbReference type="ChEBI" id="CHEBI:18420"/>
    </ligand>
</feature>
<dbReference type="GO" id="GO:0000287">
    <property type="term" value="F:magnesium ion binding"/>
    <property type="evidence" value="ECO:0007669"/>
    <property type="project" value="InterPro"/>
</dbReference>
<evidence type="ECO:0000256" key="3">
    <source>
        <dbReference type="ARBA" id="ARBA00008342"/>
    </source>
</evidence>
<evidence type="ECO:0000313" key="17">
    <source>
        <dbReference type="Proteomes" id="UP000198432"/>
    </source>
</evidence>
<sequence length="213" mass="24316">MPLLHVRHLSPHTVLGLWQLQEPPDELLQRLPSHVATRLQVMGKMHPKRQQEWLGSRVLVYQLLQHFTEAPVLLDRDELGKPFFPGHNLFVSISHAPQLAAVILSDTHEVGIDIEQISPKALRVADRFLTEEEKGYTASEEATTCLYWSAKETLYKMYSRKQLALKENLSVKPLVGLDILQGQVHTENFSKLYQIHHETVQGHVLTYCIDSAS</sequence>
<gene>
    <name evidence="16" type="ORF">SAMN06296052_101309</name>
</gene>
<comment type="pathway">
    <text evidence="2">Siderophore biosynthesis; enterobactin biosynthesis.</text>
</comment>
<feature type="domain" description="4'-phosphopantetheinyl transferase" evidence="14">
    <location>
        <begin position="110"/>
        <end position="208"/>
    </location>
</feature>
<evidence type="ECO:0000256" key="5">
    <source>
        <dbReference type="ARBA" id="ARBA00019087"/>
    </source>
</evidence>
<keyword evidence="13" id="KW-0479">Metal-binding</keyword>
<comment type="subunit">
    <text evidence="4">EntB, EntD, EntE, and EntF form a multienzyme complex called enterobactin synthase.</text>
</comment>
<accession>A0A239BEX5</accession>
<keyword evidence="6 16" id="KW-0808">Transferase</keyword>
<evidence type="ECO:0000256" key="9">
    <source>
        <dbReference type="ARBA" id="ARBA00031996"/>
    </source>
</evidence>
<protein>
    <recommendedName>
        <fullName evidence="5">Enterobactin synthase component D</fullName>
    </recommendedName>
    <alternativeName>
        <fullName evidence="8">4'-phosphopantetheinyl transferase EntD</fullName>
    </alternativeName>
    <alternativeName>
        <fullName evidence="9">Enterochelin synthase D</fullName>
    </alternativeName>
</protein>
<dbReference type="Pfam" id="PF17837">
    <property type="entry name" value="4PPT_N"/>
    <property type="match status" value="1"/>
</dbReference>
<evidence type="ECO:0000256" key="6">
    <source>
        <dbReference type="ARBA" id="ARBA00022679"/>
    </source>
</evidence>
<comment type="catalytic activity">
    <reaction evidence="11">
        <text>apo-[peptidyl-carrier protein] + CoA = holo-[peptidyl-carrier protein] + adenosine 3',5'-bisphosphate + H(+)</text>
        <dbReference type="Rhea" id="RHEA:46228"/>
        <dbReference type="Rhea" id="RHEA-COMP:11479"/>
        <dbReference type="Rhea" id="RHEA-COMP:11480"/>
        <dbReference type="ChEBI" id="CHEBI:15378"/>
        <dbReference type="ChEBI" id="CHEBI:29999"/>
        <dbReference type="ChEBI" id="CHEBI:57287"/>
        <dbReference type="ChEBI" id="CHEBI:58343"/>
        <dbReference type="ChEBI" id="CHEBI:64479"/>
    </reaction>
</comment>
<comment type="similarity">
    <text evidence="3">Belongs to the P-Pant transferase superfamily. EntD family.</text>
</comment>
<evidence type="ECO:0000259" key="14">
    <source>
        <dbReference type="Pfam" id="PF01648"/>
    </source>
</evidence>
<feature type="binding site" evidence="12">
    <location>
        <position position="152"/>
    </location>
    <ligand>
        <name>CoA</name>
        <dbReference type="ChEBI" id="CHEBI:57287"/>
    </ligand>
</feature>
<dbReference type="GO" id="GO:0008897">
    <property type="term" value="F:holo-[acyl-carrier-protein] synthase activity"/>
    <property type="evidence" value="ECO:0007669"/>
    <property type="project" value="InterPro"/>
</dbReference>
<evidence type="ECO:0000259" key="15">
    <source>
        <dbReference type="Pfam" id="PF17837"/>
    </source>
</evidence>
<dbReference type="RefSeq" id="WP_089317382.1">
    <property type="nucleotide sequence ID" value="NZ_FZOQ01000001.1"/>
</dbReference>
<dbReference type="SUPFAM" id="SSF56214">
    <property type="entry name" value="4'-phosphopantetheinyl transferase"/>
    <property type="match status" value="2"/>
</dbReference>
<feature type="binding site" evidence="13">
    <location>
        <position position="115"/>
    </location>
    <ligand>
        <name>Mg(2+)</name>
        <dbReference type="ChEBI" id="CHEBI:18420"/>
    </ligand>
</feature>
<dbReference type="Proteomes" id="UP000198432">
    <property type="component" value="Unassembled WGS sequence"/>
</dbReference>
<dbReference type="PANTHER" id="PTHR38096">
    <property type="entry name" value="ENTEROBACTIN SYNTHASE COMPONENT D"/>
    <property type="match status" value="1"/>
</dbReference>